<protein>
    <submittedName>
        <fullName evidence="2">Oxidoreductase</fullName>
    </submittedName>
</protein>
<dbReference type="RefSeq" id="WP_127906153.1">
    <property type="nucleotide sequence ID" value="NZ_RQXX01000002.1"/>
</dbReference>
<evidence type="ECO:0000313" key="2">
    <source>
        <dbReference type="EMBL" id="RVV98919.1"/>
    </source>
</evidence>
<dbReference type="InterPro" id="IPR050523">
    <property type="entry name" value="AKR_Detox_Biosynth"/>
</dbReference>
<gene>
    <name evidence="2" type="ORF">EKE94_08525</name>
</gene>
<keyword evidence="3" id="KW-1185">Reference proteome</keyword>
<dbReference type="EMBL" id="RQXX01000002">
    <property type="protein sequence ID" value="RVV98919.1"/>
    <property type="molecule type" value="Genomic_DNA"/>
</dbReference>
<dbReference type="PRINTS" id="PR00069">
    <property type="entry name" value="ALDKETRDTASE"/>
</dbReference>
<dbReference type="GO" id="GO:0005829">
    <property type="term" value="C:cytosol"/>
    <property type="evidence" value="ECO:0007669"/>
    <property type="project" value="TreeGrafter"/>
</dbReference>
<accession>A0A438AJT3</accession>
<dbReference type="OrthoDB" id="9768793at2"/>
<dbReference type="InterPro" id="IPR036812">
    <property type="entry name" value="NAD(P)_OxRdtase_dom_sf"/>
</dbReference>
<dbReference type="Proteomes" id="UP000285908">
    <property type="component" value="Unassembled WGS sequence"/>
</dbReference>
<proteinExistence type="predicted"/>
<dbReference type="InterPro" id="IPR020471">
    <property type="entry name" value="AKR"/>
</dbReference>
<dbReference type="AlphaFoldDB" id="A0A438AJT3"/>
<dbReference type="Pfam" id="PF00248">
    <property type="entry name" value="Aldo_ket_red"/>
    <property type="match status" value="1"/>
</dbReference>
<name>A0A438AJT3_9RHOB</name>
<organism evidence="2 3">
    <name type="scientific">Mesobaculum littorinae</name>
    <dbReference type="NCBI Taxonomy" id="2486419"/>
    <lineage>
        <taxon>Bacteria</taxon>
        <taxon>Pseudomonadati</taxon>
        <taxon>Pseudomonadota</taxon>
        <taxon>Alphaproteobacteria</taxon>
        <taxon>Rhodobacterales</taxon>
        <taxon>Roseobacteraceae</taxon>
        <taxon>Mesobaculum</taxon>
    </lineage>
</organism>
<dbReference type="InterPro" id="IPR023210">
    <property type="entry name" value="NADP_OxRdtase_dom"/>
</dbReference>
<dbReference type="PANTHER" id="PTHR43364:SF1">
    <property type="entry name" value="OXIDOREDUCTASE YDHF"/>
    <property type="match status" value="1"/>
</dbReference>
<dbReference type="Gene3D" id="3.20.20.100">
    <property type="entry name" value="NADP-dependent oxidoreductase domain"/>
    <property type="match status" value="1"/>
</dbReference>
<dbReference type="GO" id="GO:0016491">
    <property type="term" value="F:oxidoreductase activity"/>
    <property type="evidence" value="ECO:0007669"/>
    <property type="project" value="InterPro"/>
</dbReference>
<comment type="caution">
    <text evidence="2">The sequence shown here is derived from an EMBL/GenBank/DDBJ whole genome shotgun (WGS) entry which is preliminary data.</text>
</comment>
<dbReference type="PANTHER" id="PTHR43364">
    <property type="entry name" value="NADH-SPECIFIC METHYLGLYOXAL REDUCTASE-RELATED"/>
    <property type="match status" value="1"/>
</dbReference>
<evidence type="ECO:0000259" key="1">
    <source>
        <dbReference type="Pfam" id="PF00248"/>
    </source>
</evidence>
<dbReference type="SUPFAM" id="SSF51430">
    <property type="entry name" value="NAD(P)-linked oxidoreductase"/>
    <property type="match status" value="1"/>
</dbReference>
<reference evidence="2 3" key="1">
    <citation type="submission" date="2018-11" db="EMBL/GenBank/DDBJ databases">
        <title>Mesobaculum littorinae gen. nov., sp. nov., isolated from Littorina scabra that represents a novel genus of the order Rhodobacteraceae.</title>
        <authorList>
            <person name="Li F."/>
        </authorList>
    </citation>
    <scope>NUCLEOTIDE SEQUENCE [LARGE SCALE GENOMIC DNA]</scope>
    <source>
        <strain evidence="2 3">M0103</strain>
    </source>
</reference>
<sequence>MSHTRRSVAPGLSFSRIACGMAGLAEACDTSPGAILKRIGTCLDHGITTLDQADIYGGYRSEELLGAALAQAPELRDRVEIVTKCGIVAPMGRHAAARLKHYDTSPDHIARSVEASLRLMGIERIDLLLIHRPDPFLDPDATGAALDRLVAQGKVAAVGVSNFRPHDLTLLQSRMQVPLCANQIELGLATPGALTNGDLAFLHERRLLPMAWSPLGGGALLGETAPPRLRAALDTLARHRGVTPAAVALGWLLAHPAGILPVIGSTRPERIAEMAAAFSVEIDRQTWFDLYTRALGNEVP</sequence>
<dbReference type="CDD" id="cd19092">
    <property type="entry name" value="AKR_BsYcsN_EcYdhF-like"/>
    <property type="match status" value="1"/>
</dbReference>
<evidence type="ECO:0000313" key="3">
    <source>
        <dbReference type="Proteomes" id="UP000285908"/>
    </source>
</evidence>
<feature type="domain" description="NADP-dependent oxidoreductase" evidence="1">
    <location>
        <begin position="18"/>
        <end position="286"/>
    </location>
</feature>